<dbReference type="STRING" id="415426.Hbut_0068"/>
<organism evidence="2 3">
    <name type="scientific">Hyperthermus butylicus (strain DSM 5456 / JCM 9403 / PLM1-5)</name>
    <dbReference type="NCBI Taxonomy" id="415426"/>
    <lineage>
        <taxon>Archaea</taxon>
        <taxon>Thermoproteota</taxon>
        <taxon>Thermoprotei</taxon>
        <taxon>Desulfurococcales</taxon>
        <taxon>Pyrodictiaceae</taxon>
        <taxon>Hyperthermus</taxon>
    </lineage>
</organism>
<dbReference type="OrthoDB" id="18576at2157"/>
<keyword evidence="3" id="KW-1185">Reference proteome</keyword>
<dbReference type="EnsemblBacteria" id="ABM79945">
    <property type="protein sequence ID" value="ABM79945"/>
    <property type="gene ID" value="Hbut_0068"/>
</dbReference>
<protein>
    <submittedName>
        <fullName evidence="2">Conserved archaeal protein</fullName>
    </submittedName>
</protein>
<dbReference type="EMBL" id="CP000493">
    <property type="protein sequence ID" value="ABM79945.1"/>
    <property type="molecule type" value="Genomic_DNA"/>
</dbReference>
<dbReference type="HOGENOM" id="CLU_050811_0_0_2"/>
<keyword evidence="1" id="KW-0812">Transmembrane</keyword>
<keyword evidence="1" id="KW-0472">Membrane</keyword>
<sequence length="449" mass="48385">MQRLLYTLVVVSLIVISAYAPLTATAARLELPTILVDLSHGQNSNGVCAMMSAVPDAYWVVVLPSEDALSAFPESHAKCIMQHAYKIVFGDIATALSDSELSIDMIIIGQPIYPLSDAEKEAIASWLGSATAKALWCATDSDYPAQGGAQEAAQHICNDLLDYLAESGFPVKLRSDYVSVEDPSSCAKRSYRVIAYVEPPARYDAELLKFGAEKVLMHGPGAVAWVDENGDWHKVTDPNTPENIIPIIVTTEEATIVEHQASGATEMGYAHMAGERGKFVLMAAEILETENGRKVIIVSGESPYFGYQSMLTFEYYGYLLDGPRFFRNLILWATGNYAELKAFKALEETVNKAVEEVAKTVETVTSQIDQLKSYVDNALAVQDSKVKSLENALNTVKADVDGVKSDLASVRDTASSASSKASNAMVLGAGGIILGLIALIAAALALRKK</sequence>
<keyword evidence="1" id="KW-1133">Transmembrane helix</keyword>
<reference evidence="2 3" key="1">
    <citation type="journal article" date="2007" name="Archaea">
        <title>The genome of Hyperthermus butylicus: a sulfur-reducing, peptide fermenting, neutrophilic Crenarchaeote growing up to 108 degrees C.</title>
        <authorList>
            <person name="Brugger K."/>
            <person name="Chen L."/>
            <person name="Stark M."/>
            <person name="Zibat A."/>
            <person name="Redder P."/>
            <person name="Ruepp A."/>
            <person name="Awayez M."/>
            <person name="She Q."/>
            <person name="Garrett R.A."/>
            <person name="Klenk H.P."/>
        </authorList>
    </citation>
    <scope>NUCLEOTIDE SEQUENCE [LARGE SCALE GENOMIC DNA]</scope>
    <source>
        <strain evidence="3">DSM 5456 / JCM 9403 / PLM1-5</strain>
    </source>
</reference>
<dbReference type="GeneID" id="4782322"/>
<dbReference type="eggNOG" id="arCOG01310">
    <property type="taxonomic scope" value="Archaea"/>
</dbReference>
<gene>
    <name evidence="2" type="ordered locus">Hbut_0068</name>
</gene>
<dbReference type="KEGG" id="hbu:Hbut_0068"/>
<dbReference type="Proteomes" id="UP000002593">
    <property type="component" value="Chromosome"/>
</dbReference>
<evidence type="ECO:0000256" key="1">
    <source>
        <dbReference type="SAM" id="Phobius"/>
    </source>
</evidence>
<feature type="transmembrane region" description="Helical" evidence="1">
    <location>
        <begin position="424"/>
        <end position="446"/>
    </location>
</feature>
<name>A2BIY4_HYPBU</name>
<dbReference type="Gene3D" id="1.20.1480.30">
    <property type="entry name" value="Designed four-helix bundle protein"/>
    <property type="match status" value="1"/>
</dbReference>
<evidence type="ECO:0000313" key="2">
    <source>
        <dbReference type="EMBL" id="ABM79945.1"/>
    </source>
</evidence>
<dbReference type="RefSeq" id="WP_011821262.1">
    <property type="nucleotide sequence ID" value="NC_008818.1"/>
</dbReference>
<dbReference type="AlphaFoldDB" id="A2BIY4"/>
<evidence type="ECO:0000313" key="3">
    <source>
        <dbReference type="Proteomes" id="UP000002593"/>
    </source>
</evidence>
<proteinExistence type="predicted"/>
<accession>A2BIY4</accession>